<feature type="domain" description="Ice-binding protein C-terminal" evidence="3">
    <location>
        <begin position="167"/>
        <end position="190"/>
    </location>
</feature>
<dbReference type="EMBL" id="LROM01000087">
    <property type="protein sequence ID" value="OEZ99682.1"/>
    <property type="molecule type" value="Genomic_DNA"/>
</dbReference>
<dbReference type="GO" id="GO:0000272">
    <property type="term" value="P:polysaccharide catabolic process"/>
    <property type="evidence" value="ECO:0007669"/>
    <property type="project" value="InterPro"/>
</dbReference>
<feature type="chain" id="PRO_5009207269" evidence="1">
    <location>
        <begin position="33"/>
        <end position="199"/>
    </location>
</feature>
<dbReference type="InterPro" id="IPR013424">
    <property type="entry name" value="Ice-binding_C"/>
</dbReference>
<reference evidence="5" key="1">
    <citation type="journal article" date="2016" name="Front. Microbiol.">
        <title>Molecular Keys to the Janthinobacterium and Duganella spp. Interaction with the Plant Pathogen Fusarium graminearum.</title>
        <authorList>
            <person name="Haack F.S."/>
            <person name="Poehlein A."/>
            <person name="Kroger C."/>
            <person name="Voigt C.A."/>
            <person name="Piepenbring M."/>
            <person name="Bode H.B."/>
            <person name="Daniel R."/>
            <person name="Schafer W."/>
            <person name="Streit W.R."/>
        </authorList>
    </citation>
    <scope>NUCLEOTIDE SEQUENCE [LARGE SCALE GENOMIC DNA]</scope>
    <source>
        <strain evidence="5">T54</strain>
    </source>
</reference>
<keyword evidence="5" id="KW-1185">Reference proteome</keyword>
<sequence>MQLQNLKKILGRAALPVAVTALTALVSAPALAATFSAVPSAPLATGGTVVIDFRIDDIADLYAYQYSFRFDPTVLQVTGYGNGGFLESDGNGLIAGGLLDNIAGMVSFTYGARIGAVPGVTGSGTLARYMFNVVGVGSSTLDFTDVVFLDSGLNDIAVQYGPQVLAAVPEPSAYLSFGAGLTMLAALRRRQRGRVAVQV</sequence>
<gene>
    <name evidence="4" type="ORF">DUPY_27270</name>
</gene>
<name>A0A1E7WKX9_9BURK</name>
<dbReference type="InterPro" id="IPR002102">
    <property type="entry name" value="Cohesin_dom"/>
</dbReference>
<dbReference type="Pfam" id="PF07589">
    <property type="entry name" value="PEP-CTERM"/>
    <property type="match status" value="1"/>
</dbReference>
<proteinExistence type="predicted"/>
<evidence type="ECO:0000256" key="1">
    <source>
        <dbReference type="SAM" id="SignalP"/>
    </source>
</evidence>
<dbReference type="Pfam" id="PF00963">
    <property type="entry name" value="Cohesin"/>
    <property type="match status" value="1"/>
</dbReference>
<keyword evidence="1" id="KW-0732">Signal</keyword>
<dbReference type="CDD" id="cd08547">
    <property type="entry name" value="Type_II_cohesin"/>
    <property type="match status" value="1"/>
</dbReference>
<protein>
    <submittedName>
        <fullName evidence="4">Cohesin domain protein</fullName>
    </submittedName>
</protein>
<organism evidence="4 5">
    <name type="scientific">Duganella phyllosphaerae</name>
    <dbReference type="NCBI Taxonomy" id="762836"/>
    <lineage>
        <taxon>Bacteria</taxon>
        <taxon>Pseudomonadati</taxon>
        <taxon>Pseudomonadota</taxon>
        <taxon>Betaproteobacteria</taxon>
        <taxon>Burkholderiales</taxon>
        <taxon>Oxalobacteraceae</taxon>
        <taxon>Telluria group</taxon>
        <taxon>Duganella</taxon>
    </lineage>
</organism>
<evidence type="ECO:0000259" key="2">
    <source>
        <dbReference type="Pfam" id="PF00963"/>
    </source>
</evidence>
<accession>A0A1E7WKX9</accession>
<comment type="caution">
    <text evidence="4">The sequence shown here is derived from an EMBL/GenBank/DDBJ whole genome shotgun (WGS) entry which is preliminary data.</text>
</comment>
<dbReference type="AlphaFoldDB" id="A0A1E7WKX9"/>
<evidence type="ECO:0000313" key="5">
    <source>
        <dbReference type="Proteomes" id="UP000175989"/>
    </source>
</evidence>
<dbReference type="Gene3D" id="2.60.40.680">
    <property type="match status" value="1"/>
</dbReference>
<dbReference type="OrthoDB" id="8904568at2"/>
<evidence type="ECO:0000313" key="4">
    <source>
        <dbReference type="EMBL" id="OEZ99682.1"/>
    </source>
</evidence>
<evidence type="ECO:0000259" key="3">
    <source>
        <dbReference type="Pfam" id="PF07589"/>
    </source>
</evidence>
<dbReference type="SUPFAM" id="SSF49384">
    <property type="entry name" value="Carbohydrate-binding domain"/>
    <property type="match status" value="1"/>
</dbReference>
<feature type="domain" description="Cohesin" evidence="2">
    <location>
        <begin position="44"/>
        <end position="155"/>
    </location>
</feature>
<dbReference type="GO" id="GO:0030246">
    <property type="term" value="F:carbohydrate binding"/>
    <property type="evidence" value="ECO:0007669"/>
    <property type="project" value="InterPro"/>
</dbReference>
<dbReference type="Proteomes" id="UP000175989">
    <property type="component" value="Unassembled WGS sequence"/>
</dbReference>
<feature type="signal peptide" evidence="1">
    <location>
        <begin position="1"/>
        <end position="32"/>
    </location>
</feature>
<dbReference type="InterPro" id="IPR008965">
    <property type="entry name" value="CBM2/CBM3_carb-bd_dom_sf"/>
</dbReference>
<dbReference type="RefSeq" id="WP_070248887.1">
    <property type="nucleotide sequence ID" value="NZ_LROM01000087.1"/>
</dbReference>
<dbReference type="NCBIfam" id="TIGR02595">
    <property type="entry name" value="PEP_CTERM"/>
    <property type="match status" value="1"/>
</dbReference>